<evidence type="ECO:0000256" key="5">
    <source>
        <dbReference type="ARBA" id="ARBA00023157"/>
    </source>
</evidence>
<keyword evidence="5" id="KW-1015">Disulfide bond</keyword>
<dbReference type="SUPFAM" id="SSF57501">
    <property type="entry name" value="Cystine-knot cytokines"/>
    <property type="match status" value="1"/>
</dbReference>
<evidence type="ECO:0000259" key="8">
    <source>
        <dbReference type="PROSITE" id="PS51362"/>
    </source>
</evidence>
<feature type="compositionally biased region" description="Basic and acidic residues" evidence="7">
    <location>
        <begin position="412"/>
        <end position="423"/>
    </location>
</feature>
<feature type="compositionally biased region" description="Basic residues" evidence="7">
    <location>
        <begin position="537"/>
        <end position="546"/>
    </location>
</feature>
<accession>A0A8J6H453</accession>
<feature type="compositionally biased region" description="Basic and acidic residues" evidence="7">
    <location>
        <begin position="581"/>
        <end position="592"/>
    </location>
</feature>
<evidence type="ECO:0000256" key="6">
    <source>
        <dbReference type="RuleBase" id="RU000354"/>
    </source>
</evidence>
<dbReference type="PANTHER" id="PTHR11848:SF262">
    <property type="entry name" value="LD29161P"/>
    <property type="match status" value="1"/>
</dbReference>
<keyword evidence="3" id="KW-0964">Secreted</keyword>
<gene>
    <name evidence="10" type="ORF">GEV33_015150</name>
    <name evidence="9" type="ORF">GEV33_015151</name>
</gene>
<sequence>MFIIPGNVTHVVYWLRSAFSTRVFDCMRSKCTAARGGASAGARTEFCVHPRLRHGWRGQDILHFMFSDSITKYHVSNATLFVYVKGAERRPLPDVLIEVFKVYKAPDHPDSPGLYRMVSKKVTQPLGRGDWVKLDLTITVSEWFKNPRENFGFVVNATANGKKVVVTDTTVEDGSKAPFVEVSTMEARRRTRRNVGLNCDDKMNEPLCCRYPLMVDFEEFGWDFIIAPKRYDAHYCSGECPYITLQKHAHTHLMKIASPNSAQPCCAPRKMSAISMLYFDQQLNVVYGSLPGMVVDRTWSRKIDRTVIRGQPNNVRSCGAKKLFFQKNPAANLKNSCRVWRSPIKRVFSGSRHVRKARPAPLRAYRRGHKLLAGLVPRLVLIDKKNTRRRTGRSEQEREGMPKSPKVRKQSSKREREEGRTSEEGTNPFRKSARTGRFPSRSKEGNKSKEMDKEMKIMIREIREDTAGIREENKVLRKILAAVREEKEELRKELAAVREEMRGREEKWQAKEADLIKRMKVIEEKMEQTEKKERKNNVKKKRRRTGDKRYKEKVNKKIDGQRKRKQKHKEESRYRKSTNGKIKEQEKKREKLPSEYKEMKTTRRRVEDAMKENREDRILSGGDFNWRIGERGARNWEEERGGMGKENPKTSEDFDSSSFQAFARCVPLFSLSTFRPHPWLQLNQAVGTSKQAACVCGPTFPVCPIHYTINSSTRSLIGLGPIDKTFKSPLSIALLQSCVTPAQTLVTLIPIRVGRGATAATFVSVSITVKRRRGSCKADRGWDRCSSLFYHRARLSVISPSRDRDPGGSISPISPKIRQKVTEKTMLSIRRRRKNVHESVGFVRALWRSLIFCHYEEI</sequence>
<feature type="compositionally biased region" description="Basic and acidic residues" evidence="7">
    <location>
        <begin position="524"/>
        <end position="536"/>
    </location>
</feature>
<dbReference type="SMART" id="SM00204">
    <property type="entry name" value="TGFB"/>
    <property type="match status" value="1"/>
</dbReference>
<dbReference type="InterPro" id="IPR001839">
    <property type="entry name" value="TGF-b_C"/>
</dbReference>
<evidence type="ECO:0000256" key="3">
    <source>
        <dbReference type="ARBA" id="ARBA00022525"/>
    </source>
</evidence>
<evidence type="ECO:0000256" key="4">
    <source>
        <dbReference type="ARBA" id="ARBA00023030"/>
    </source>
</evidence>
<comment type="caution">
    <text evidence="10">The sequence shown here is derived from an EMBL/GenBank/DDBJ whole genome shotgun (WGS) entry which is preliminary data.</text>
</comment>
<dbReference type="PROSITE" id="PS00250">
    <property type="entry name" value="TGF_BETA_1"/>
    <property type="match status" value="1"/>
</dbReference>
<keyword evidence="4 6" id="KW-0339">Growth factor</keyword>
<evidence type="ECO:0000256" key="2">
    <source>
        <dbReference type="ARBA" id="ARBA00006656"/>
    </source>
</evidence>
<organism evidence="10 11">
    <name type="scientific">Tenebrio molitor</name>
    <name type="common">Yellow mealworm beetle</name>
    <dbReference type="NCBI Taxonomy" id="7067"/>
    <lineage>
        <taxon>Eukaryota</taxon>
        <taxon>Metazoa</taxon>
        <taxon>Ecdysozoa</taxon>
        <taxon>Arthropoda</taxon>
        <taxon>Hexapoda</taxon>
        <taxon>Insecta</taxon>
        <taxon>Pterygota</taxon>
        <taxon>Neoptera</taxon>
        <taxon>Endopterygota</taxon>
        <taxon>Coleoptera</taxon>
        <taxon>Polyphaga</taxon>
        <taxon>Cucujiformia</taxon>
        <taxon>Tenebrionidae</taxon>
        <taxon>Tenebrio</taxon>
    </lineage>
</organism>
<evidence type="ECO:0000256" key="1">
    <source>
        <dbReference type="ARBA" id="ARBA00004613"/>
    </source>
</evidence>
<feature type="compositionally biased region" description="Basic and acidic residues" evidence="7">
    <location>
        <begin position="392"/>
        <end position="401"/>
    </location>
</feature>
<dbReference type="AlphaFoldDB" id="A0A8J6H453"/>
<dbReference type="Pfam" id="PF00019">
    <property type="entry name" value="TGF_beta"/>
    <property type="match status" value="1"/>
</dbReference>
<feature type="domain" description="TGF-beta family profile" evidence="8">
    <location>
        <begin position="190"/>
        <end position="301"/>
    </location>
</feature>
<dbReference type="GO" id="GO:0005615">
    <property type="term" value="C:extracellular space"/>
    <property type="evidence" value="ECO:0007669"/>
    <property type="project" value="TreeGrafter"/>
</dbReference>
<dbReference type="Gene3D" id="2.10.90.10">
    <property type="entry name" value="Cystine-knot cytokines"/>
    <property type="match status" value="1"/>
</dbReference>
<dbReference type="GO" id="GO:0005125">
    <property type="term" value="F:cytokine activity"/>
    <property type="evidence" value="ECO:0007669"/>
    <property type="project" value="TreeGrafter"/>
</dbReference>
<dbReference type="InterPro" id="IPR017948">
    <property type="entry name" value="TGFb_CS"/>
</dbReference>
<dbReference type="InterPro" id="IPR001111">
    <property type="entry name" value="TGF-b_propeptide"/>
</dbReference>
<dbReference type="EMBL" id="JABDTM020029963">
    <property type="protein sequence ID" value="KAH0807640.1"/>
    <property type="molecule type" value="Genomic_DNA"/>
</dbReference>
<dbReference type="PANTHER" id="PTHR11848">
    <property type="entry name" value="TGF-BETA FAMILY"/>
    <property type="match status" value="1"/>
</dbReference>
<proteinExistence type="inferred from homology"/>
<reference evidence="10" key="1">
    <citation type="journal article" date="2020" name="J Insects Food Feed">
        <title>The yellow mealworm (Tenebrio molitor) genome: a resource for the emerging insects as food and feed industry.</title>
        <authorList>
            <person name="Eriksson T."/>
            <person name="Andere A."/>
            <person name="Kelstrup H."/>
            <person name="Emery V."/>
            <person name="Picard C."/>
        </authorList>
    </citation>
    <scope>NUCLEOTIDE SEQUENCE</scope>
    <source>
        <strain evidence="10">Stoneville</strain>
        <tissue evidence="10">Whole head</tissue>
    </source>
</reference>
<dbReference type="PROSITE" id="PS51362">
    <property type="entry name" value="TGF_BETA_2"/>
    <property type="match status" value="1"/>
</dbReference>
<protein>
    <recommendedName>
        <fullName evidence="8">TGF-beta family profile domain-containing protein</fullName>
    </recommendedName>
</protein>
<dbReference type="CDD" id="cd13751">
    <property type="entry name" value="TGF_beta_GDF8_like"/>
    <property type="match status" value="1"/>
</dbReference>
<keyword evidence="11" id="KW-1185">Reference proteome</keyword>
<dbReference type="EMBL" id="JABDTM020029962">
    <property type="protein sequence ID" value="KAH0807641.1"/>
    <property type="molecule type" value="Genomic_DNA"/>
</dbReference>
<dbReference type="InterPro" id="IPR015615">
    <property type="entry name" value="TGF-beta-rel"/>
</dbReference>
<dbReference type="GO" id="GO:0008083">
    <property type="term" value="F:growth factor activity"/>
    <property type="evidence" value="ECO:0007669"/>
    <property type="project" value="UniProtKB-KW"/>
</dbReference>
<dbReference type="Proteomes" id="UP000719412">
    <property type="component" value="Unassembled WGS sequence"/>
</dbReference>
<feature type="compositionally biased region" description="Basic and acidic residues" evidence="7">
    <location>
        <begin position="547"/>
        <end position="561"/>
    </location>
</feature>
<evidence type="ECO:0000313" key="10">
    <source>
        <dbReference type="EMBL" id="KAH0807641.1"/>
    </source>
</evidence>
<evidence type="ECO:0000313" key="11">
    <source>
        <dbReference type="Proteomes" id="UP000719412"/>
    </source>
</evidence>
<name>A0A8J6H453_TENMO</name>
<feature type="region of interest" description="Disordered" evidence="7">
    <location>
        <begin position="383"/>
        <end position="453"/>
    </location>
</feature>
<comment type="subcellular location">
    <subcellularLocation>
        <location evidence="1">Secreted</location>
    </subcellularLocation>
</comment>
<comment type="similarity">
    <text evidence="2 6">Belongs to the TGF-beta family.</text>
</comment>
<feature type="region of interest" description="Disordered" evidence="7">
    <location>
        <begin position="524"/>
        <end position="592"/>
    </location>
</feature>
<dbReference type="InterPro" id="IPR029034">
    <property type="entry name" value="Cystine-knot_cytokine"/>
</dbReference>
<dbReference type="Pfam" id="PF00688">
    <property type="entry name" value="TGFb_propeptide"/>
    <property type="match status" value="1"/>
</dbReference>
<evidence type="ECO:0000313" key="9">
    <source>
        <dbReference type="EMBL" id="KAH0807640.1"/>
    </source>
</evidence>
<reference evidence="10" key="2">
    <citation type="submission" date="2021-08" db="EMBL/GenBank/DDBJ databases">
        <authorList>
            <person name="Eriksson T."/>
        </authorList>
    </citation>
    <scope>NUCLEOTIDE SEQUENCE</scope>
    <source>
        <strain evidence="10">Stoneville</strain>
        <tissue evidence="10">Whole head</tissue>
    </source>
</reference>
<dbReference type="Gene3D" id="2.60.120.970">
    <property type="match status" value="1"/>
</dbReference>
<evidence type="ECO:0000256" key="7">
    <source>
        <dbReference type="SAM" id="MobiDB-lite"/>
    </source>
</evidence>
<feature type="compositionally biased region" description="Basic and acidic residues" evidence="7">
    <location>
        <begin position="441"/>
        <end position="453"/>
    </location>
</feature>